<evidence type="ECO:0000256" key="1">
    <source>
        <dbReference type="SAM" id="Phobius"/>
    </source>
</evidence>
<dbReference type="OrthoDB" id="3236392at2"/>
<keyword evidence="3" id="KW-1185">Reference proteome</keyword>
<dbReference type="Pfam" id="PF04854">
    <property type="entry name" value="DUF624"/>
    <property type="match status" value="1"/>
</dbReference>
<dbReference type="RefSeq" id="WP_131283629.1">
    <property type="nucleotide sequence ID" value="NZ_RXLP01000017.1"/>
</dbReference>
<gene>
    <name evidence="2" type="ORF">EJ419_03400</name>
</gene>
<dbReference type="Proteomes" id="UP000291289">
    <property type="component" value="Unassembled WGS sequence"/>
</dbReference>
<proteinExistence type="predicted"/>
<keyword evidence="1" id="KW-1133">Transmembrane helix</keyword>
<feature type="transmembrane region" description="Helical" evidence="1">
    <location>
        <begin position="110"/>
        <end position="135"/>
    </location>
</feature>
<dbReference type="InterPro" id="IPR006938">
    <property type="entry name" value="DUF624"/>
</dbReference>
<protein>
    <submittedName>
        <fullName evidence="2">DUF624 domain-containing protein</fullName>
    </submittedName>
</protein>
<comment type="caution">
    <text evidence="2">The sequence shown here is derived from an EMBL/GenBank/DDBJ whole genome shotgun (WGS) entry which is preliminary data.</text>
</comment>
<keyword evidence="1" id="KW-0472">Membrane</keyword>
<organism evidence="2 3">
    <name type="scientific">Alloscardovia theropitheci</name>
    <dbReference type="NCBI Taxonomy" id="2496842"/>
    <lineage>
        <taxon>Bacteria</taxon>
        <taxon>Bacillati</taxon>
        <taxon>Actinomycetota</taxon>
        <taxon>Actinomycetes</taxon>
        <taxon>Bifidobacteriales</taxon>
        <taxon>Bifidobacteriaceae</taxon>
        <taxon>Alloscardovia</taxon>
    </lineage>
</organism>
<sequence length="227" mass="26029">MQRFAVGYEKVCRVIWVVFNINVAFIAHTLMGLIVIGLFPSIAAIYSTVRTWLIDEDQSWTWRQVWKVFHEAWGEEITSANGFGWIQFIAGAFLAWDYYLANNNDLGGHVGIAVSGILLVVNVVYWLFALMSWAIRAHFDEKIMWIVRMSVSMCIARPLCSLLIILELLLTVWVWVKWPGIFMTFGIVVPLFLVIATIYSFARIPGFSILAELMESKEVHPSYEADR</sequence>
<keyword evidence="1" id="KW-0812">Transmembrane</keyword>
<dbReference type="EMBL" id="RXLP01000017">
    <property type="protein sequence ID" value="TCD54427.1"/>
    <property type="molecule type" value="Genomic_DNA"/>
</dbReference>
<reference evidence="2 3" key="1">
    <citation type="submission" date="2018-12" db="EMBL/GenBank/DDBJ databases">
        <title>Alloscrdovia theropitheci sp. nov: a novel taxon from the feces of the bleeding-herat monkey (Theropithecus geleda).</title>
        <authorList>
            <person name="Modesto M."/>
        </authorList>
    </citation>
    <scope>NUCLEOTIDE SEQUENCE [LARGE SCALE GENOMIC DNA]</scope>
    <source>
        <strain evidence="2 3">GLDI4/2</strain>
    </source>
</reference>
<accession>A0A4R0QVW3</accession>
<feature type="transmembrane region" description="Helical" evidence="1">
    <location>
        <begin position="155"/>
        <end position="175"/>
    </location>
</feature>
<feature type="transmembrane region" description="Helical" evidence="1">
    <location>
        <begin position="21"/>
        <end position="46"/>
    </location>
</feature>
<name>A0A4R0QVW3_9BIFI</name>
<feature type="transmembrane region" description="Helical" evidence="1">
    <location>
        <begin position="181"/>
        <end position="202"/>
    </location>
</feature>
<evidence type="ECO:0000313" key="2">
    <source>
        <dbReference type="EMBL" id="TCD54427.1"/>
    </source>
</evidence>
<dbReference type="AlphaFoldDB" id="A0A4R0QVW3"/>
<evidence type="ECO:0000313" key="3">
    <source>
        <dbReference type="Proteomes" id="UP000291289"/>
    </source>
</evidence>